<dbReference type="AlphaFoldDB" id="A0A916RW26"/>
<evidence type="ECO:0000313" key="6">
    <source>
        <dbReference type="Proteomes" id="UP000636264"/>
    </source>
</evidence>
<protein>
    <submittedName>
        <fullName evidence="5">Sugar transferase</fullName>
    </submittedName>
</protein>
<keyword evidence="5" id="KW-0808">Transferase</keyword>
<dbReference type="PANTHER" id="PTHR30576:SF10">
    <property type="entry name" value="SLL5057 PROTEIN"/>
    <property type="match status" value="1"/>
</dbReference>
<keyword evidence="3" id="KW-0472">Membrane</keyword>
<dbReference type="InterPro" id="IPR003362">
    <property type="entry name" value="Bact_transf"/>
</dbReference>
<keyword evidence="3" id="KW-0812">Transmembrane</keyword>
<dbReference type="Pfam" id="PF02397">
    <property type="entry name" value="Bac_transf"/>
    <property type="match status" value="1"/>
</dbReference>
<name>A0A916RW26_9HYPH</name>
<dbReference type="GO" id="GO:0000271">
    <property type="term" value="P:polysaccharide biosynthetic process"/>
    <property type="evidence" value="ECO:0007669"/>
    <property type="project" value="UniProtKB-KW"/>
</dbReference>
<keyword evidence="3" id="KW-1133">Transmembrane helix</keyword>
<evidence type="ECO:0000313" key="5">
    <source>
        <dbReference type="EMBL" id="GGA72860.1"/>
    </source>
</evidence>
<evidence type="ECO:0000259" key="4">
    <source>
        <dbReference type="Pfam" id="PF02397"/>
    </source>
</evidence>
<comment type="similarity">
    <text evidence="1">Belongs to the bacterial sugar transferase family.</text>
</comment>
<proteinExistence type="inferred from homology"/>
<reference evidence="5" key="2">
    <citation type="submission" date="2020-09" db="EMBL/GenBank/DDBJ databases">
        <authorList>
            <person name="Sun Q."/>
            <person name="Zhou Y."/>
        </authorList>
    </citation>
    <scope>NUCLEOTIDE SEQUENCE</scope>
    <source>
        <strain evidence="5">CGMCC 1.15320</strain>
    </source>
</reference>
<gene>
    <name evidence="5" type="ORF">GCM10011385_28450</name>
</gene>
<accession>A0A916RW26</accession>
<evidence type="ECO:0000256" key="1">
    <source>
        <dbReference type="ARBA" id="ARBA00006464"/>
    </source>
</evidence>
<dbReference type="PANTHER" id="PTHR30576">
    <property type="entry name" value="COLANIC BIOSYNTHESIS UDP-GLUCOSE LIPID CARRIER TRANSFERASE"/>
    <property type="match status" value="1"/>
</dbReference>
<keyword evidence="2" id="KW-0270">Exopolysaccharide synthesis</keyword>
<evidence type="ECO:0000256" key="2">
    <source>
        <dbReference type="ARBA" id="ARBA00023169"/>
    </source>
</evidence>
<feature type="domain" description="Bacterial sugar transferase" evidence="4">
    <location>
        <begin position="27"/>
        <end position="199"/>
    </location>
</feature>
<comment type="caution">
    <text evidence="5">The sequence shown here is derived from an EMBL/GenBank/DDBJ whole genome shotgun (WGS) entry which is preliminary data.</text>
</comment>
<evidence type="ECO:0000256" key="3">
    <source>
        <dbReference type="SAM" id="Phobius"/>
    </source>
</evidence>
<dbReference type="RefSeq" id="WP_188721738.1">
    <property type="nucleotide sequence ID" value="NZ_BMIF01000008.1"/>
</dbReference>
<feature type="transmembrane region" description="Helical" evidence="3">
    <location>
        <begin position="32"/>
        <end position="53"/>
    </location>
</feature>
<dbReference type="Proteomes" id="UP000636264">
    <property type="component" value="Unassembled WGS sequence"/>
</dbReference>
<dbReference type="GO" id="GO:0016780">
    <property type="term" value="F:phosphotransferase activity, for other substituted phosphate groups"/>
    <property type="evidence" value="ECO:0007669"/>
    <property type="project" value="TreeGrafter"/>
</dbReference>
<organism evidence="5 6">
    <name type="scientific">Nitratireductor aestuarii</name>
    <dbReference type="NCBI Taxonomy" id="1735103"/>
    <lineage>
        <taxon>Bacteria</taxon>
        <taxon>Pseudomonadati</taxon>
        <taxon>Pseudomonadota</taxon>
        <taxon>Alphaproteobacteria</taxon>
        <taxon>Hyphomicrobiales</taxon>
        <taxon>Phyllobacteriaceae</taxon>
        <taxon>Nitratireductor</taxon>
    </lineage>
</organism>
<reference evidence="5" key="1">
    <citation type="journal article" date="2014" name="Int. J. Syst. Evol. Microbiol.">
        <title>Complete genome sequence of Corynebacterium casei LMG S-19264T (=DSM 44701T), isolated from a smear-ripened cheese.</title>
        <authorList>
            <consortium name="US DOE Joint Genome Institute (JGI-PGF)"/>
            <person name="Walter F."/>
            <person name="Albersmeier A."/>
            <person name="Kalinowski J."/>
            <person name="Ruckert C."/>
        </authorList>
    </citation>
    <scope>NUCLEOTIDE SEQUENCE</scope>
    <source>
        <strain evidence="5">CGMCC 1.15320</strain>
    </source>
</reference>
<keyword evidence="6" id="KW-1185">Reference proteome</keyword>
<dbReference type="EMBL" id="BMIF01000008">
    <property type="protein sequence ID" value="GGA72860.1"/>
    <property type="molecule type" value="Genomic_DNA"/>
</dbReference>
<sequence length="201" mass="22758">MNPHQNERSLRLPRTSQQPSALHLRGKRLMDLCLAVPAIIVFAPVMAVCAILIRATSPGPAIFAQMRVGKEGRGFLCYKLRTMRKGSPSVPTHEAPVSYITPIGKFLRKTKLDELPQLWNVIRGDMSLVGPRPCLPEQAELILHRRNLGVLQIEPGITGLAQVRDIDMSDPRRCAESDAEYLRNWSLRLDLWLMFRTVWRG</sequence>